<feature type="domain" description="HTH araC/xylS-type" evidence="4">
    <location>
        <begin position="204"/>
        <end position="302"/>
    </location>
</feature>
<dbReference type="Proteomes" id="UP000239471">
    <property type="component" value="Unassembled WGS sequence"/>
</dbReference>
<accession>A0A2T0BKA8</accession>
<sequence>MDSKHLIVNVYMSTKYVIISTSELRGCDKMEVWCVETDNFTNTDLNFYDCGEEICTGGYSFGPVARDHFIIHFILSGKGTFKSGKKLYNLEAGDAFLICPDHVAYYEADMEDPWHYLWVGFNGVKVPKIIHNAGLSYDNPIFYYDTDDFFKDTIEKMASFTNFSLETDLSRLSYLYLFLSKLIEIAPKSTTVSLYDSNIQRYVKSAVDYIEVNFCYNISVNSLADYIGINRKYLCTIFKNILGQTPIEYIIKTRMEKACRFLTNHDLSIAEVSTSVGYTDQFVFSKQFKKTIGLSPSYYRSKHK</sequence>
<dbReference type="SUPFAM" id="SSF46689">
    <property type="entry name" value="Homeodomain-like"/>
    <property type="match status" value="2"/>
</dbReference>
<keyword evidence="3" id="KW-0804">Transcription</keyword>
<evidence type="ECO:0000259" key="4">
    <source>
        <dbReference type="PROSITE" id="PS01124"/>
    </source>
</evidence>
<proteinExistence type="predicted"/>
<dbReference type="InterPro" id="IPR037923">
    <property type="entry name" value="HTH-like"/>
</dbReference>
<dbReference type="PANTHER" id="PTHR43280">
    <property type="entry name" value="ARAC-FAMILY TRANSCRIPTIONAL REGULATOR"/>
    <property type="match status" value="1"/>
</dbReference>
<dbReference type="PROSITE" id="PS00041">
    <property type="entry name" value="HTH_ARAC_FAMILY_1"/>
    <property type="match status" value="1"/>
</dbReference>
<dbReference type="GO" id="GO:0043565">
    <property type="term" value="F:sequence-specific DNA binding"/>
    <property type="evidence" value="ECO:0007669"/>
    <property type="project" value="InterPro"/>
</dbReference>
<keyword evidence="1" id="KW-0805">Transcription regulation</keyword>
<protein>
    <submittedName>
        <fullName evidence="5">Arabinose operon regulatory protein</fullName>
    </submittedName>
</protein>
<dbReference type="Gene3D" id="2.60.120.280">
    <property type="entry name" value="Regulatory protein AraC"/>
    <property type="match status" value="1"/>
</dbReference>
<dbReference type="PANTHER" id="PTHR43280:SF28">
    <property type="entry name" value="HTH-TYPE TRANSCRIPTIONAL ACTIVATOR RHAS"/>
    <property type="match status" value="1"/>
</dbReference>
<gene>
    <name evidence="5" type="primary">araC</name>
    <name evidence="5" type="ORF">CLVI_02470</name>
</gene>
<evidence type="ECO:0000256" key="2">
    <source>
        <dbReference type="ARBA" id="ARBA00023125"/>
    </source>
</evidence>
<organism evidence="5 6">
    <name type="scientific">Clostridium vincentii</name>
    <dbReference type="NCBI Taxonomy" id="52704"/>
    <lineage>
        <taxon>Bacteria</taxon>
        <taxon>Bacillati</taxon>
        <taxon>Bacillota</taxon>
        <taxon>Clostridia</taxon>
        <taxon>Eubacteriales</taxon>
        <taxon>Clostridiaceae</taxon>
        <taxon>Clostridium</taxon>
    </lineage>
</organism>
<dbReference type="Pfam" id="PF12833">
    <property type="entry name" value="HTH_18"/>
    <property type="match status" value="1"/>
</dbReference>
<keyword evidence="6" id="KW-1185">Reference proteome</keyword>
<dbReference type="InterPro" id="IPR009057">
    <property type="entry name" value="Homeodomain-like_sf"/>
</dbReference>
<evidence type="ECO:0000256" key="1">
    <source>
        <dbReference type="ARBA" id="ARBA00023015"/>
    </source>
</evidence>
<dbReference type="InterPro" id="IPR018060">
    <property type="entry name" value="HTH_AraC"/>
</dbReference>
<evidence type="ECO:0000256" key="3">
    <source>
        <dbReference type="ARBA" id="ARBA00023163"/>
    </source>
</evidence>
<reference evidence="5 6" key="1">
    <citation type="submission" date="2018-03" db="EMBL/GenBank/DDBJ databases">
        <title>Genome sequence of Clostridium vincentii DSM 10228.</title>
        <authorList>
            <person name="Poehlein A."/>
            <person name="Daniel R."/>
        </authorList>
    </citation>
    <scope>NUCLEOTIDE SEQUENCE [LARGE SCALE GENOMIC DNA]</scope>
    <source>
        <strain evidence="5 6">DSM 10228</strain>
    </source>
</reference>
<comment type="caution">
    <text evidence="5">The sequence shown here is derived from an EMBL/GenBank/DDBJ whole genome shotgun (WGS) entry which is preliminary data.</text>
</comment>
<dbReference type="Pfam" id="PF02311">
    <property type="entry name" value="AraC_binding"/>
    <property type="match status" value="1"/>
</dbReference>
<dbReference type="PROSITE" id="PS01124">
    <property type="entry name" value="HTH_ARAC_FAMILY_2"/>
    <property type="match status" value="1"/>
</dbReference>
<dbReference type="OrthoDB" id="9813413at2"/>
<keyword evidence="2" id="KW-0238">DNA-binding</keyword>
<evidence type="ECO:0000313" key="6">
    <source>
        <dbReference type="Proteomes" id="UP000239471"/>
    </source>
</evidence>
<dbReference type="PRINTS" id="PR00032">
    <property type="entry name" value="HTHARAC"/>
</dbReference>
<dbReference type="AlphaFoldDB" id="A0A2T0BKA8"/>
<dbReference type="CDD" id="cd06986">
    <property type="entry name" value="cupin_MmsR-like_N"/>
    <property type="match status" value="1"/>
</dbReference>
<dbReference type="SUPFAM" id="SSF51215">
    <property type="entry name" value="Regulatory protein AraC"/>
    <property type="match status" value="1"/>
</dbReference>
<dbReference type="GO" id="GO:0003700">
    <property type="term" value="F:DNA-binding transcription factor activity"/>
    <property type="evidence" value="ECO:0007669"/>
    <property type="project" value="InterPro"/>
</dbReference>
<dbReference type="SMART" id="SM00342">
    <property type="entry name" value="HTH_ARAC"/>
    <property type="match status" value="1"/>
</dbReference>
<dbReference type="EMBL" id="PVXQ01000002">
    <property type="protein sequence ID" value="PRR84321.1"/>
    <property type="molecule type" value="Genomic_DNA"/>
</dbReference>
<dbReference type="InterPro" id="IPR018062">
    <property type="entry name" value="HTH_AraC-typ_CS"/>
</dbReference>
<dbReference type="InterPro" id="IPR020449">
    <property type="entry name" value="Tscrpt_reg_AraC-type_HTH"/>
</dbReference>
<dbReference type="Gene3D" id="1.10.10.60">
    <property type="entry name" value="Homeodomain-like"/>
    <property type="match status" value="2"/>
</dbReference>
<dbReference type="InterPro" id="IPR003313">
    <property type="entry name" value="AraC-bd"/>
</dbReference>
<evidence type="ECO:0000313" key="5">
    <source>
        <dbReference type="EMBL" id="PRR84321.1"/>
    </source>
</evidence>
<name>A0A2T0BKA8_9CLOT</name>